<evidence type="ECO:0000313" key="1">
    <source>
        <dbReference type="EnsemblMetazoa" id="AATE000659-PA.1"/>
    </source>
</evidence>
<reference evidence="1" key="1">
    <citation type="submission" date="2022-08" db="UniProtKB">
        <authorList>
            <consortium name="EnsemblMetazoa"/>
        </authorList>
    </citation>
    <scope>IDENTIFICATION</scope>
    <source>
        <strain evidence="1">EBRO</strain>
    </source>
</reference>
<dbReference type="VEuPathDB" id="VectorBase:AATE000659"/>
<dbReference type="EnsemblMetazoa" id="AATE000659-RA">
    <property type="protein sequence ID" value="AATE000659-PA.1"/>
    <property type="gene ID" value="AATE000659"/>
</dbReference>
<dbReference type="AlphaFoldDB" id="A0A182IK37"/>
<protein>
    <submittedName>
        <fullName evidence="1">Uncharacterized protein</fullName>
    </submittedName>
</protein>
<proteinExistence type="predicted"/>
<accession>A0A182IK37</accession>
<name>A0A182IK37_ANOAO</name>
<sequence>MYNLFLVQTIEAGRLASIQVVQRLKDIEPKYAEIQRLIINFVYAAKYNLVQRKDEFYQQLFVTKEGSLVGSIALENELLFQLDNQLESVDRECLGMLRAIVDNNMNVAGVGYTNCANSVQDGLDRELQRTHKLLELAGLDIFYQRLLDAFEGENIFAGPERILAKLNSKSDEIDAVGIDYLSGFFDIVETFSSALWRLRNAYKMCLKTNESILNLTFEASQSQLTNICVGTLLNSDV</sequence>
<organism evidence="1">
    <name type="scientific">Anopheles atroparvus</name>
    <name type="common">European mosquito</name>
    <dbReference type="NCBI Taxonomy" id="41427"/>
    <lineage>
        <taxon>Eukaryota</taxon>
        <taxon>Metazoa</taxon>
        <taxon>Ecdysozoa</taxon>
        <taxon>Arthropoda</taxon>
        <taxon>Hexapoda</taxon>
        <taxon>Insecta</taxon>
        <taxon>Pterygota</taxon>
        <taxon>Neoptera</taxon>
        <taxon>Endopterygota</taxon>
        <taxon>Diptera</taxon>
        <taxon>Nematocera</taxon>
        <taxon>Culicoidea</taxon>
        <taxon>Culicidae</taxon>
        <taxon>Anophelinae</taxon>
        <taxon>Anopheles</taxon>
    </lineage>
</organism>